<dbReference type="InterPro" id="IPR043128">
    <property type="entry name" value="Rev_trsase/Diguanyl_cyclase"/>
</dbReference>
<evidence type="ECO:0000313" key="2">
    <source>
        <dbReference type="EMBL" id="MPN33847.1"/>
    </source>
</evidence>
<dbReference type="PANTHER" id="PTHR46663">
    <property type="entry name" value="DIGUANYLATE CYCLASE DGCT-RELATED"/>
    <property type="match status" value="1"/>
</dbReference>
<dbReference type="CDD" id="cd01949">
    <property type="entry name" value="GGDEF"/>
    <property type="match status" value="1"/>
</dbReference>
<evidence type="ECO:0000259" key="1">
    <source>
        <dbReference type="PROSITE" id="PS50887"/>
    </source>
</evidence>
<accession>A0A645H4A4</accession>
<comment type="caution">
    <text evidence="2">The sequence shown here is derived from an EMBL/GenBank/DDBJ whole genome shotgun (WGS) entry which is preliminary data.</text>
</comment>
<dbReference type="SMART" id="SM00267">
    <property type="entry name" value="GGDEF"/>
    <property type="match status" value="1"/>
</dbReference>
<name>A0A645H4A4_9ZZZZ</name>
<dbReference type="AlphaFoldDB" id="A0A645H4A4"/>
<dbReference type="InterPro" id="IPR000160">
    <property type="entry name" value="GGDEF_dom"/>
</dbReference>
<dbReference type="PANTHER" id="PTHR46663:SF2">
    <property type="entry name" value="GGDEF DOMAIN-CONTAINING PROTEIN"/>
    <property type="match status" value="1"/>
</dbReference>
<feature type="domain" description="GGDEF" evidence="1">
    <location>
        <begin position="1"/>
        <end position="132"/>
    </location>
</feature>
<dbReference type="Gene3D" id="3.30.70.270">
    <property type="match status" value="1"/>
</dbReference>
<reference evidence="2" key="1">
    <citation type="submission" date="2019-08" db="EMBL/GenBank/DDBJ databases">
        <authorList>
            <person name="Kucharzyk K."/>
            <person name="Murdoch R.W."/>
            <person name="Higgins S."/>
            <person name="Loffler F."/>
        </authorList>
    </citation>
    <scope>NUCLEOTIDE SEQUENCE</scope>
</reference>
<dbReference type="EMBL" id="VSSQ01086566">
    <property type="protein sequence ID" value="MPN33847.1"/>
    <property type="molecule type" value="Genomic_DNA"/>
</dbReference>
<dbReference type="InterPro" id="IPR052163">
    <property type="entry name" value="DGC-Regulatory_Protein"/>
</dbReference>
<sequence length="138" mass="15265">MYLDLDGFKEINDTYGHEFGDSILVTVGNRLVKSLKETDFVARLGGDEFAVLVEHVEGRHSVQNLVERIQTVMREVVRTDTVACSVDASIGAAIYPDDGIDGENLLRKADVAMYAYKKTKKQESDQGLTLQVSKQVGL</sequence>
<gene>
    <name evidence="2" type="ORF">SDC9_181339</name>
</gene>
<dbReference type="NCBIfam" id="TIGR00254">
    <property type="entry name" value="GGDEF"/>
    <property type="match status" value="1"/>
</dbReference>
<dbReference type="Pfam" id="PF00990">
    <property type="entry name" value="GGDEF"/>
    <property type="match status" value="1"/>
</dbReference>
<protein>
    <submittedName>
        <fullName evidence="2">Putative signaling protein</fullName>
    </submittedName>
</protein>
<dbReference type="SUPFAM" id="SSF55073">
    <property type="entry name" value="Nucleotide cyclase"/>
    <property type="match status" value="1"/>
</dbReference>
<organism evidence="2">
    <name type="scientific">bioreactor metagenome</name>
    <dbReference type="NCBI Taxonomy" id="1076179"/>
    <lineage>
        <taxon>unclassified sequences</taxon>
        <taxon>metagenomes</taxon>
        <taxon>ecological metagenomes</taxon>
    </lineage>
</organism>
<dbReference type="InterPro" id="IPR029787">
    <property type="entry name" value="Nucleotide_cyclase"/>
</dbReference>
<proteinExistence type="predicted"/>
<dbReference type="PROSITE" id="PS50887">
    <property type="entry name" value="GGDEF"/>
    <property type="match status" value="1"/>
</dbReference>